<feature type="non-terminal residue" evidence="1">
    <location>
        <position position="30"/>
    </location>
</feature>
<sequence length="30" mass="3534">MHAFIAPPKKTFFLLRFGIWIAEKITKSEL</sequence>
<organism evidence="1">
    <name type="scientific">hydrothermal vent metagenome</name>
    <dbReference type="NCBI Taxonomy" id="652676"/>
    <lineage>
        <taxon>unclassified sequences</taxon>
        <taxon>metagenomes</taxon>
        <taxon>ecological metagenomes</taxon>
    </lineage>
</organism>
<dbReference type="EMBL" id="UOGD01000035">
    <property type="protein sequence ID" value="VAX15824.1"/>
    <property type="molecule type" value="Genomic_DNA"/>
</dbReference>
<name>A0A3B1BVC4_9ZZZZ</name>
<gene>
    <name evidence="1" type="ORF">MNBD_IGNAVI01-465</name>
</gene>
<protein>
    <submittedName>
        <fullName evidence="1">Uncharacterized protein</fullName>
    </submittedName>
</protein>
<dbReference type="AlphaFoldDB" id="A0A3B1BVC4"/>
<reference evidence="1" key="1">
    <citation type="submission" date="2018-06" db="EMBL/GenBank/DDBJ databases">
        <authorList>
            <person name="Zhirakovskaya E."/>
        </authorList>
    </citation>
    <scope>NUCLEOTIDE SEQUENCE</scope>
</reference>
<proteinExistence type="predicted"/>
<evidence type="ECO:0000313" key="1">
    <source>
        <dbReference type="EMBL" id="VAX15824.1"/>
    </source>
</evidence>
<accession>A0A3B1BVC4</accession>